<organism evidence="1 2">
    <name type="scientific">Macrolepiota fuliginosa MF-IS2</name>
    <dbReference type="NCBI Taxonomy" id="1400762"/>
    <lineage>
        <taxon>Eukaryota</taxon>
        <taxon>Fungi</taxon>
        <taxon>Dikarya</taxon>
        <taxon>Basidiomycota</taxon>
        <taxon>Agaricomycotina</taxon>
        <taxon>Agaricomycetes</taxon>
        <taxon>Agaricomycetidae</taxon>
        <taxon>Agaricales</taxon>
        <taxon>Agaricineae</taxon>
        <taxon>Agaricaceae</taxon>
        <taxon>Macrolepiota</taxon>
    </lineage>
</organism>
<evidence type="ECO:0000313" key="2">
    <source>
        <dbReference type="Proteomes" id="UP000807342"/>
    </source>
</evidence>
<accession>A0A9P5WVN2</accession>
<comment type="caution">
    <text evidence="1">The sequence shown here is derived from an EMBL/GenBank/DDBJ whole genome shotgun (WGS) entry which is preliminary data.</text>
</comment>
<name>A0A9P5WVN2_9AGAR</name>
<keyword evidence="2" id="KW-1185">Reference proteome</keyword>
<dbReference type="EMBL" id="MU154397">
    <property type="protein sequence ID" value="KAF9439414.1"/>
    <property type="molecule type" value="Genomic_DNA"/>
</dbReference>
<evidence type="ECO:0000313" key="1">
    <source>
        <dbReference type="EMBL" id="KAF9439414.1"/>
    </source>
</evidence>
<sequence>MAHKPQTKTAASNPKLSGTTVAFLNAPNQDLHTKSIVQTSLLVTLPELMQIQIHCELDTIGFTYEAPTLPLPPTETHDKEELIMEDEENIHLFNDTLSALYKWVGNEGFNNETDFDA</sequence>
<gene>
    <name evidence="1" type="ORF">P691DRAFT_769868</name>
</gene>
<reference evidence="1" key="1">
    <citation type="submission" date="2020-11" db="EMBL/GenBank/DDBJ databases">
        <authorList>
            <consortium name="DOE Joint Genome Institute"/>
            <person name="Ahrendt S."/>
            <person name="Riley R."/>
            <person name="Andreopoulos W."/>
            <person name="Labutti K."/>
            <person name="Pangilinan J."/>
            <person name="Ruiz-Duenas F.J."/>
            <person name="Barrasa J.M."/>
            <person name="Sanchez-Garcia M."/>
            <person name="Camarero S."/>
            <person name="Miyauchi S."/>
            <person name="Serrano A."/>
            <person name="Linde D."/>
            <person name="Babiker R."/>
            <person name="Drula E."/>
            <person name="Ayuso-Fernandez I."/>
            <person name="Pacheco R."/>
            <person name="Padilla G."/>
            <person name="Ferreira P."/>
            <person name="Barriuso J."/>
            <person name="Kellner H."/>
            <person name="Castanera R."/>
            <person name="Alfaro M."/>
            <person name="Ramirez L."/>
            <person name="Pisabarro A.G."/>
            <person name="Kuo A."/>
            <person name="Tritt A."/>
            <person name="Lipzen A."/>
            <person name="He G."/>
            <person name="Yan M."/>
            <person name="Ng V."/>
            <person name="Cullen D."/>
            <person name="Martin F."/>
            <person name="Rosso M.-N."/>
            <person name="Henrissat B."/>
            <person name="Hibbett D."/>
            <person name="Martinez A.T."/>
            <person name="Grigoriev I.V."/>
        </authorList>
    </citation>
    <scope>NUCLEOTIDE SEQUENCE</scope>
    <source>
        <strain evidence="1">MF-IS2</strain>
    </source>
</reference>
<protein>
    <submittedName>
        <fullName evidence="1">Uncharacterized protein</fullName>
    </submittedName>
</protein>
<proteinExistence type="predicted"/>
<dbReference type="Proteomes" id="UP000807342">
    <property type="component" value="Unassembled WGS sequence"/>
</dbReference>
<dbReference type="AlphaFoldDB" id="A0A9P5WVN2"/>